<feature type="region of interest" description="Disordered" evidence="4">
    <location>
        <begin position="836"/>
        <end position="1099"/>
    </location>
</feature>
<evidence type="ECO:0000256" key="3">
    <source>
        <dbReference type="ARBA" id="ARBA00022839"/>
    </source>
</evidence>
<dbReference type="GO" id="GO:0035312">
    <property type="term" value="F:5'-3' DNA exonuclease activity"/>
    <property type="evidence" value="ECO:0007669"/>
    <property type="project" value="TreeGrafter"/>
</dbReference>
<sequence length="1598" mass="173096">MDHGPTHSGFLAEYPLIRVDMHLDDKPPLPFHVVERLRSGRDATLDAAIGDLHPTQTHFRHAEINLLTHLHSDHLMGLADKKKWPDVVICSVATKEMLLRLETQKHRIAMDVDQADPNPPYGHLRITKKEAQAARKTQGSAVQPRDVLRALSLNTPTTIRYTQTTTLTITLIDANHMPGAVMFLIEGPRGAVLHTGDVRAEPWWVEKLRREPVLQRYIAWDEPGDSQEWATSLLESGVDTAEEPLQSTLPPPGSFQASASKQNGLSAPLLPSSSAASSQASACPPPESTSTVLENIYIDTECLFFTKPALSKTEAVREIVKLIAQFPPTTPVFINCFTWGYEELLIGICRAFGQKIHVDKYKRMMYSQLGPDHLRPSVRDAGTKMSIGAESHPFLQQALTLQEDGTRFHACERQNMCGWLRQFQISEPANRAASKVAEPTPPHKRPRREQTPRHGSPATEPSQEVSTPLSSGEPKEQSSSLPSPAKKPMTESQVDARRTVHMREIRAKDKLPDLSSPPQSSSARASAAATGKRKASAAMGSQTILHLNPTEISAPAWRKYLGVMQLEIDAAKRGEKPWPRYLFVPFPRHSPLPELQGLTALFRPRTITPNTVSKRLGGWVYYILPRLFRSHLHRQNSSQLENECRGILGAKNWTRARQKEQELFALHTSVMAEKKKRRRERTESSIISTASGSGSMTSASKSSISVPPPGQGRRDANVGTTESQSSSDSDSKISHLLASSGKASDEALESSLMLLRLIDHYLFKQPPVLLQTMVGDKEELHRHLSDLRRLALQGSADEDEEDAIEEVESEFLKSAAAEVDEEGTSQGEPDFELLSARSRAAPSTANYDADISGAPPRRLPAPQLRASIDAKGHTAESGTADGDSWSIIVPRPGPVRLKVTQRGYDADADDDDADDGEDSRSTIRQGQTQSQPRKVEQHEKPALLADLDHGAEAPHSQSLGVSRELTPSRERSPSLGAPISSPLWAPPEPGGSEAAEEIQETQAPEIPSSPIPRMRLSMGMGGMSSSMEESQDSRMHPSSPTSNLRALRAATIREGEGAASPPAIRVSGPESPTGGGEDPSHGPAASHRPSTAEDAQGGEEDEALQHLLHILPTLETELPGGEAIHTRLVAYEWLRQGPPLRFPASATQLNRQAIDGQDDARWTLLAHILYDIHSTLPALENVQTALLDEEADGTTAMRALQVSLAAIRFLGDLLAGHALALDTVPESLREALCDLVDVLPHVLRSGPVLLALIKQIASPLSSSPWPIVRPTVLASAGLLHLVLELVNESLNAHASISARSIEGARCCLDAFGEMTDVAAQRQRALLAVTHARVDGLDEGAPAKRRKTVSSSAVPETSFYVPPSSSNEASQMAQDAEENALSLFIPARNARLPDPMSPDLRADPLDAATGVSQRSQGGVSVDSAPVSSSAVEQLSRQFRTETREQMSSAAILGVVLGPRPSLWGHRHDHDRGSGSPRAAGPSHLLGLVGRRSHGRGRKDSPEAELEPSPGEKQGKKAIGLGSSQAAAQATDASDGPPPAAVSIGVAGLSLDVSDTQWGAPVLSDEVEAQAARMVDIQQRAGPKWSHTNLYARERGGRHE</sequence>
<gene>
    <name evidence="5" type="ORF">OC842_003957</name>
</gene>
<feature type="compositionally biased region" description="Polar residues" evidence="4">
    <location>
        <begin position="922"/>
        <end position="932"/>
    </location>
</feature>
<feature type="compositionally biased region" description="Low complexity" evidence="4">
    <location>
        <begin position="1418"/>
        <end position="1427"/>
    </location>
</feature>
<feature type="region of interest" description="Disordered" evidence="4">
    <location>
        <begin position="672"/>
        <end position="734"/>
    </location>
</feature>
<feature type="compositionally biased region" description="Basic and acidic residues" evidence="4">
    <location>
        <begin position="933"/>
        <end position="952"/>
    </location>
</feature>
<dbReference type="Proteomes" id="UP001176521">
    <property type="component" value="Unassembled WGS sequence"/>
</dbReference>
<feature type="region of interest" description="Disordered" evidence="4">
    <location>
        <begin position="1462"/>
        <end position="1539"/>
    </location>
</feature>
<dbReference type="GO" id="GO:0006303">
    <property type="term" value="P:double-strand break repair via nonhomologous end joining"/>
    <property type="evidence" value="ECO:0007669"/>
    <property type="project" value="TreeGrafter"/>
</dbReference>
<feature type="compositionally biased region" description="Low complexity" evidence="4">
    <location>
        <begin position="516"/>
        <end position="530"/>
    </location>
</feature>
<feature type="compositionally biased region" description="Basic and acidic residues" evidence="4">
    <location>
        <begin position="494"/>
        <end position="512"/>
    </location>
</feature>
<feature type="compositionally biased region" description="Low complexity" evidence="4">
    <location>
        <begin position="1521"/>
        <end position="1533"/>
    </location>
</feature>
<dbReference type="EMBL" id="JAPDMQ010000217">
    <property type="protein sequence ID" value="KAK0530356.1"/>
    <property type="molecule type" value="Genomic_DNA"/>
</dbReference>
<dbReference type="Gene3D" id="3.60.15.10">
    <property type="entry name" value="Ribonuclease Z/Hydroxyacylglutathione hydrolase-like"/>
    <property type="match status" value="1"/>
</dbReference>
<evidence type="ECO:0000256" key="4">
    <source>
        <dbReference type="SAM" id="MobiDB-lite"/>
    </source>
</evidence>
<dbReference type="GO" id="GO:0036297">
    <property type="term" value="P:interstrand cross-link repair"/>
    <property type="evidence" value="ECO:0007669"/>
    <property type="project" value="TreeGrafter"/>
</dbReference>
<evidence type="ECO:0000313" key="6">
    <source>
        <dbReference type="Proteomes" id="UP001176521"/>
    </source>
</evidence>
<keyword evidence="1" id="KW-0540">Nuclease</keyword>
<feature type="compositionally biased region" description="Low complexity" evidence="4">
    <location>
        <begin position="265"/>
        <end position="282"/>
    </location>
</feature>
<evidence type="ECO:0000313" key="5">
    <source>
        <dbReference type="EMBL" id="KAK0530356.1"/>
    </source>
</evidence>
<feature type="region of interest" description="Disordered" evidence="4">
    <location>
        <begin position="430"/>
        <end position="534"/>
    </location>
</feature>
<dbReference type="SUPFAM" id="SSF56281">
    <property type="entry name" value="Metallo-hydrolase/oxidoreductase"/>
    <property type="match status" value="1"/>
</dbReference>
<organism evidence="5 6">
    <name type="scientific">Tilletia horrida</name>
    <dbReference type="NCBI Taxonomy" id="155126"/>
    <lineage>
        <taxon>Eukaryota</taxon>
        <taxon>Fungi</taxon>
        <taxon>Dikarya</taxon>
        <taxon>Basidiomycota</taxon>
        <taxon>Ustilaginomycotina</taxon>
        <taxon>Exobasidiomycetes</taxon>
        <taxon>Tilletiales</taxon>
        <taxon>Tilletiaceae</taxon>
        <taxon>Tilletia</taxon>
    </lineage>
</organism>
<feature type="region of interest" description="Disordered" evidence="4">
    <location>
        <begin position="1353"/>
        <end position="1376"/>
    </location>
</feature>
<keyword evidence="2" id="KW-0378">Hydrolase</keyword>
<keyword evidence="3" id="KW-0269">Exonuclease</keyword>
<evidence type="ECO:0008006" key="7">
    <source>
        <dbReference type="Google" id="ProtNLM"/>
    </source>
</evidence>
<feature type="compositionally biased region" description="Polar residues" evidence="4">
    <location>
        <begin position="459"/>
        <end position="470"/>
    </location>
</feature>
<feature type="compositionally biased region" description="Polar residues" evidence="4">
    <location>
        <begin position="1362"/>
        <end position="1372"/>
    </location>
</feature>
<name>A0AAN6JKN3_9BASI</name>
<reference evidence="5" key="1">
    <citation type="journal article" date="2023" name="PhytoFront">
        <title>Draft Genome Resources of Seven Strains of Tilletia horrida, Causal Agent of Kernel Smut of Rice.</title>
        <authorList>
            <person name="Khanal S."/>
            <person name="Antony Babu S."/>
            <person name="Zhou X.G."/>
        </authorList>
    </citation>
    <scope>NUCLEOTIDE SEQUENCE</scope>
    <source>
        <strain evidence="5">TX3</strain>
    </source>
</reference>
<feature type="region of interest" description="Disordered" evidence="4">
    <location>
        <begin position="1391"/>
        <end position="1427"/>
    </location>
</feature>
<dbReference type="Gene3D" id="3.40.50.12650">
    <property type="match status" value="1"/>
</dbReference>
<feature type="compositionally biased region" description="Polar residues" evidence="4">
    <location>
        <begin position="255"/>
        <end position="264"/>
    </location>
</feature>
<accession>A0AAN6JKN3</accession>
<dbReference type="PANTHER" id="PTHR23240:SF8">
    <property type="entry name" value="PROTEIN ARTEMIS"/>
    <property type="match status" value="1"/>
</dbReference>
<feature type="compositionally biased region" description="Acidic residues" evidence="4">
    <location>
        <begin position="906"/>
        <end position="917"/>
    </location>
</feature>
<evidence type="ECO:0000256" key="2">
    <source>
        <dbReference type="ARBA" id="ARBA00022801"/>
    </source>
</evidence>
<feature type="compositionally biased region" description="Low complexity" evidence="4">
    <location>
        <begin position="1013"/>
        <end position="1028"/>
    </location>
</feature>
<feature type="compositionally biased region" description="Low complexity" evidence="4">
    <location>
        <begin position="684"/>
        <end position="705"/>
    </location>
</feature>
<feature type="compositionally biased region" description="Low complexity" evidence="4">
    <location>
        <begin position="854"/>
        <end position="866"/>
    </location>
</feature>
<dbReference type="InterPro" id="IPR036866">
    <property type="entry name" value="RibonucZ/Hydroxyglut_hydro"/>
</dbReference>
<protein>
    <recommendedName>
        <fullName evidence="7">DNA repair metallo-beta-lactamase domain-containing protein</fullName>
    </recommendedName>
</protein>
<proteinExistence type="predicted"/>
<dbReference type="GO" id="GO:0000723">
    <property type="term" value="P:telomere maintenance"/>
    <property type="evidence" value="ECO:0007669"/>
    <property type="project" value="TreeGrafter"/>
</dbReference>
<evidence type="ECO:0000256" key="1">
    <source>
        <dbReference type="ARBA" id="ARBA00022722"/>
    </source>
</evidence>
<dbReference type="GO" id="GO:0003684">
    <property type="term" value="F:damaged DNA binding"/>
    <property type="evidence" value="ECO:0007669"/>
    <property type="project" value="TreeGrafter"/>
</dbReference>
<dbReference type="PANTHER" id="PTHR23240">
    <property type="entry name" value="DNA CROSS-LINK REPAIR PROTEIN PSO2/SNM1-RELATED"/>
    <property type="match status" value="1"/>
</dbReference>
<keyword evidence="6" id="KW-1185">Reference proteome</keyword>
<comment type="caution">
    <text evidence="5">The sequence shown here is derived from an EMBL/GenBank/DDBJ whole genome shotgun (WGS) entry which is preliminary data.</text>
</comment>
<feature type="region of interest" description="Disordered" evidence="4">
    <location>
        <begin position="240"/>
        <end position="287"/>
    </location>
</feature>